<evidence type="ECO:0000256" key="5">
    <source>
        <dbReference type="SAM" id="MobiDB-lite"/>
    </source>
</evidence>
<dbReference type="InterPro" id="IPR002138">
    <property type="entry name" value="Pept_C14_p10"/>
</dbReference>
<dbReference type="SMART" id="SM00115">
    <property type="entry name" value="CASc"/>
    <property type="match status" value="1"/>
</dbReference>
<dbReference type="SUPFAM" id="SSF52540">
    <property type="entry name" value="P-loop containing nucleoside triphosphate hydrolases"/>
    <property type="match status" value="1"/>
</dbReference>
<organism evidence="8 9">
    <name type="scientific">Bugula neritina</name>
    <name type="common">Brown bryozoan</name>
    <name type="synonym">Sertularia neritina</name>
    <dbReference type="NCBI Taxonomy" id="10212"/>
    <lineage>
        <taxon>Eukaryota</taxon>
        <taxon>Metazoa</taxon>
        <taxon>Spiralia</taxon>
        <taxon>Lophotrochozoa</taxon>
        <taxon>Bryozoa</taxon>
        <taxon>Gymnolaemata</taxon>
        <taxon>Cheilostomatida</taxon>
        <taxon>Flustrina</taxon>
        <taxon>Buguloidea</taxon>
        <taxon>Bugulidae</taxon>
        <taxon>Bugula</taxon>
    </lineage>
</organism>
<feature type="compositionally biased region" description="Low complexity" evidence="5">
    <location>
        <begin position="1230"/>
        <end position="1270"/>
    </location>
</feature>
<feature type="compositionally biased region" description="Low complexity" evidence="5">
    <location>
        <begin position="1149"/>
        <end position="1160"/>
    </location>
</feature>
<dbReference type="InterPro" id="IPR015917">
    <property type="entry name" value="Pept_C14A"/>
</dbReference>
<comment type="similarity">
    <text evidence="1 4">Belongs to the peptidase C14A family.</text>
</comment>
<dbReference type="Pfam" id="PF13855">
    <property type="entry name" value="LRR_8"/>
    <property type="match status" value="2"/>
</dbReference>
<dbReference type="InterPro" id="IPR003591">
    <property type="entry name" value="Leu-rich_rpt_typical-subtyp"/>
</dbReference>
<keyword evidence="9" id="KW-1185">Reference proteome</keyword>
<gene>
    <name evidence="8" type="ORF">EB796_003547</name>
</gene>
<dbReference type="GO" id="GO:0009966">
    <property type="term" value="P:regulation of signal transduction"/>
    <property type="evidence" value="ECO:0007669"/>
    <property type="project" value="UniProtKB-ARBA"/>
</dbReference>
<dbReference type="InterPro" id="IPR036388">
    <property type="entry name" value="WH-like_DNA-bd_sf"/>
</dbReference>
<feature type="region of interest" description="Disordered" evidence="5">
    <location>
        <begin position="1145"/>
        <end position="1175"/>
    </location>
</feature>
<evidence type="ECO:0000313" key="8">
    <source>
        <dbReference type="EMBL" id="KAF6038146.1"/>
    </source>
</evidence>
<name>A0A7J7KL53_BUGNE</name>
<dbReference type="PROSITE" id="PS50208">
    <property type="entry name" value="CASPASE_P20"/>
    <property type="match status" value="1"/>
</dbReference>
<dbReference type="PANTHER" id="PTHR45752">
    <property type="entry name" value="LEUCINE-RICH REPEAT-CONTAINING"/>
    <property type="match status" value="1"/>
</dbReference>
<comment type="caution">
    <text evidence="8">The sequence shown here is derived from an EMBL/GenBank/DDBJ whole genome shotgun (WGS) entry which is preliminary data.</text>
</comment>
<dbReference type="SMART" id="SM00369">
    <property type="entry name" value="LRR_TYP"/>
    <property type="match status" value="10"/>
</dbReference>
<evidence type="ECO:0000256" key="3">
    <source>
        <dbReference type="ARBA" id="ARBA00022737"/>
    </source>
</evidence>
<evidence type="ECO:0000313" key="9">
    <source>
        <dbReference type="Proteomes" id="UP000593567"/>
    </source>
</evidence>
<dbReference type="Pfam" id="PF00656">
    <property type="entry name" value="Peptidase_C14"/>
    <property type="match status" value="1"/>
</dbReference>
<dbReference type="InterPro" id="IPR001309">
    <property type="entry name" value="Pept_C14_p20"/>
</dbReference>
<dbReference type="InterPro" id="IPR027417">
    <property type="entry name" value="P-loop_NTPase"/>
</dbReference>
<evidence type="ECO:0000259" key="7">
    <source>
        <dbReference type="PROSITE" id="PS50208"/>
    </source>
</evidence>
<dbReference type="SUPFAM" id="SSF52129">
    <property type="entry name" value="Caspase-like"/>
    <property type="match status" value="1"/>
</dbReference>
<feature type="region of interest" description="Disordered" evidence="5">
    <location>
        <begin position="1206"/>
        <end position="1279"/>
    </location>
</feature>
<dbReference type="OrthoDB" id="6137799at2759"/>
<dbReference type="PANTHER" id="PTHR45752:SF187">
    <property type="entry name" value="LEUCINE-RICH REPEAT AND IQ DOMAIN-CONTAINING PROTEIN 4"/>
    <property type="match status" value="1"/>
</dbReference>
<keyword evidence="2" id="KW-0433">Leucine-rich repeat</keyword>
<dbReference type="Gene3D" id="3.40.50.300">
    <property type="entry name" value="P-loop containing nucleotide triphosphate hydrolases"/>
    <property type="match status" value="1"/>
</dbReference>
<dbReference type="PROSITE" id="PS50207">
    <property type="entry name" value="CASPASE_P10"/>
    <property type="match status" value="1"/>
</dbReference>
<dbReference type="InterPro" id="IPR032675">
    <property type="entry name" value="LRR_dom_sf"/>
</dbReference>
<evidence type="ECO:0000256" key="2">
    <source>
        <dbReference type="ARBA" id="ARBA00022614"/>
    </source>
</evidence>
<dbReference type="InterPro" id="IPR050715">
    <property type="entry name" value="LRR-SigEffector_domain"/>
</dbReference>
<protein>
    <submittedName>
        <fullName evidence="8">Uncharacterized protein</fullName>
    </submittedName>
</protein>
<feature type="compositionally biased region" description="Polar residues" evidence="5">
    <location>
        <begin position="1207"/>
        <end position="1229"/>
    </location>
</feature>
<dbReference type="Gene3D" id="3.40.50.1460">
    <property type="match status" value="1"/>
</dbReference>
<reference evidence="8" key="1">
    <citation type="submission" date="2020-06" db="EMBL/GenBank/DDBJ databases">
        <title>Draft genome of Bugula neritina, a colonial animal packing powerful symbionts and potential medicines.</title>
        <authorList>
            <person name="Rayko M."/>
        </authorList>
    </citation>
    <scope>NUCLEOTIDE SEQUENCE [LARGE SCALE GENOMIC DNA]</scope>
    <source>
        <strain evidence="8">Kwan_BN1</strain>
    </source>
</reference>
<proteinExistence type="inferred from homology"/>
<dbReference type="SUPFAM" id="SSF52058">
    <property type="entry name" value="L domain-like"/>
    <property type="match status" value="1"/>
</dbReference>
<dbReference type="EMBL" id="VXIV02000463">
    <property type="protein sequence ID" value="KAF6038146.1"/>
    <property type="molecule type" value="Genomic_DNA"/>
</dbReference>
<evidence type="ECO:0000256" key="1">
    <source>
        <dbReference type="ARBA" id="ARBA00010134"/>
    </source>
</evidence>
<dbReference type="InterPro" id="IPR029030">
    <property type="entry name" value="Caspase-like_dom_sf"/>
</dbReference>
<accession>A0A7J7KL53</accession>
<keyword evidence="3" id="KW-0677">Repeat</keyword>
<dbReference type="InterPro" id="IPR001611">
    <property type="entry name" value="Leu-rich_rpt"/>
</dbReference>
<dbReference type="GO" id="GO:0004197">
    <property type="term" value="F:cysteine-type endopeptidase activity"/>
    <property type="evidence" value="ECO:0007669"/>
    <property type="project" value="InterPro"/>
</dbReference>
<dbReference type="Proteomes" id="UP000593567">
    <property type="component" value="Unassembled WGS sequence"/>
</dbReference>
<evidence type="ECO:0000256" key="4">
    <source>
        <dbReference type="RuleBase" id="RU003971"/>
    </source>
</evidence>
<dbReference type="GO" id="GO:0006508">
    <property type="term" value="P:proteolysis"/>
    <property type="evidence" value="ECO:0007669"/>
    <property type="project" value="InterPro"/>
</dbReference>
<sequence length="1348" mass="153134">MIFKGESPNFTKLAPYLRELCIRKVVLSKLTLNRLQKLKYLEKIDLEGNDLSAGLSPSVFKSCQQTLRHLNLSRCQLRELPESITGLEHLNCLYLDSNRLENALSDKMFWSMKDLKELKLQGCGLTKVPSGMCALYNLQLLDLRRNHFFNNLPDDMFYSMISLQKLYIGRCELTTLPTSLGFVSTLEKLVTSHNDFSSGLPDDIFQSLHSLRNLTLSKNNMSHLPSSIGRLESLEILYLSDNPLMQLAEETFYGLKSLVELHVGKCELSALPDSLKACKDTLSCLYIPRNGFHVELPRVVLQLTNLRKLVISKNVELKHLDPELMAIKTLTDLDCDGCTNLQHPPYEGVANLGCGQIRQFFRDQAVTGETSALITICTIAVVGRKMAGKTSLVQSLKSRMRILTNREEDAPFDETTRVFSSIEIELDGLPVQIFDFGGDDAYQTTYQLVLRSNSIPVVVVNLKHFEQLAAAFGDLVAAKELVINWFAHFYLVYPQLTSTILIITHQDAFSESNYTAYRERLLLACNQWKSKIFLSGNSRIEIKAFTNRHQPMFIEADIFEVGKHTSTTFNRIASRLLHKIQEKDCRTVIPFNWYKIIKFLQKERFDISSHLSLRDLNAKFKKDGITEAKIKNVLRYAHMAGYLLWFEDSEELSSYVFHNMDMIVELLEIVFNHDEEKKWSFREDNFQPYLSYNEPVVEKKDFKQWLIFFNKTSLLLDHLFKYLVRTESKLAFSHAVKILQHFNLLYEHEDGRTDLKLYLIPSFARRKIDISFLRGSTLILCTSFAFKGLKLPRHAYHQMSILLLNLHRLRAFNISLYSNGLAAQNSLTKFLLQYETEESEMQFKVSACANTIHSSWEILVDSILTIMRYLHQSWRALQYLCEYLCPHCLLQGCPDPGRLEKSGFLAEVEELLESGESSGVTWINEAVDERKCLNITNPDLIPASFIHPCKELSEAEKEVFQNSIFEIESAKISDYQRKQNAISAMFDWLIQHEHENEMKIDLVNVNMRRQPLTGVLKYPMSSPRGRALIISNSSSNTRVGSEVDFRNVKDMLSKLDFVVTGEHKDYTAEEMKTLIVEETQIEAHGIYKMFLLVIISQGCRDSIYGAAGDKLEISHVTELLSTNRFPLMAQKPKVVVVQCLANEVSGEPTDSSSTSLTHTTGDGESMDVDPHPPTILSTLNQQEVVSAASATASAHEEELRALPIFTFSGSNPASSDQENTSGSENMEVQSTSSLEEPESTEVAHAPAVVAHVRVSADSSSSGDSYPVPTSAAVNVPNDDDPVELSASHRLQMEDMIIINATQPSRNMHQDPNPGAWMMRALVLAFYRHSFNTHLEDLFEMLSSFRFSK</sequence>
<feature type="domain" description="Caspase family p20" evidence="7">
    <location>
        <begin position="1023"/>
        <end position="1138"/>
    </location>
</feature>
<dbReference type="InterPro" id="IPR011600">
    <property type="entry name" value="Pept_C14_caspase"/>
</dbReference>
<dbReference type="Gene3D" id="1.10.10.10">
    <property type="entry name" value="Winged helix-like DNA-binding domain superfamily/Winged helix DNA-binding domain"/>
    <property type="match status" value="1"/>
</dbReference>
<feature type="domain" description="Caspase family p10" evidence="6">
    <location>
        <begin position="1294"/>
        <end position="1338"/>
    </location>
</feature>
<evidence type="ECO:0000259" key="6">
    <source>
        <dbReference type="PROSITE" id="PS50207"/>
    </source>
</evidence>
<dbReference type="Gene3D" id="3.80.10.10">
    <property type="entry name" value="Ribonuclease Inhibitor"/>
    <property type="match status" value="3"/>
</dbReference>